<feature type="compositionally biased region" description="Polar residues" evidence="1">
    <location>
        <begin position="674"/>
        <end position="687"/>
    </location>
</feature>
<feature type="region of interest" description="Disordered" evidence="1">
    <location>
        <begin position="655"/>
        <end position="733"/>
    </location>
</feature>
<feature type="compositionally biased region" description="Basic residues" evidence="1">
    <location>
        <begin position="525"/>
        <end position="537"/>
    </location>
</feature>
<name>A0AAV7SLL6_PLEWA</name>
<reference evidence="2" key="1">
    <citation type="journal article" date="2022" name="bioRxiv">
        <title>Sequencing and chromosome-scale assembly of the giantPleurodeles waltlgenome.</title>
        <authorList>
            <person name="Brown T."/>
            <person name="Elewa A."/>
            <person name="Iarovenko S."/>
            <person name="Subramanian E."/>
            <person name="Araus A.J."/>
            <person name="Petzold A."/>
            <person name="Susuki M."/>
            <person name="Suzuki K.-i.T."/>
            <person name="Hayashi T."/>
            <person name="Toyoda A."/>
            <person name="Oliveira C."/>
            <person name="Osipova E."/>
            <person name="Leigh N.D."/>
            <person name="Simon A."/>
            <person name="Yun M.H."/>
        </authorList>
    </citation>
    <scope>NUCLEOTIDE SEQUENCE</scope>
    <source>
        <strain evidence="2">20211129_DDA</strain>
        <tissue evidence="2">Liver</tissue>
    </source>
</reference>
<feature type="compositionally biased region" description="Polar residues" evidence="1">
    <location>
        <begin position="695"/>
        <end position="712"/>
    </location>
</feature>
<feature type="compositionally biased region" description="Basic and acidic residues" evidence="1">
    <location>
        <begin position="24"/>
        <end position="42"/>
    </location>
</feature>
<protein>
    <submittedName>
        <fullName evidence="2">Uncharacterized protein</fullName>
    </submittedName>
</protein>
<keyword evidence="3" id="KW-1185">Reference proteome</keyword>
<feature type="region of interest" description="Disordered" evidence="1">
    <location>
        <begin position="455"/>
        <end position="486"/>
    </location>
</feature>
<organism evidence="2 3">
    <name type="scientific">Pleurodeles waltl</name>
    <name type="common">Iberian ribbed newt</name>
    <dbReference type="NCBI Taxonomy" id="8319"/>
    <lineage>
        <taxon>Eukaryota</taxon>
        <taxon>Metazoa</taxon>
        <taxon>Chordata</taxon>
        <taxon>Craniata</taxon>
        <taxon>Vertebrata</taxon>
        <taxon>Euteleostomi</taxon>
        <taxon>Amphibia</taxon>
        <taxon>Batrachia</taxon>
        <taxon>Caudata</taxon>
        <taxon>Salamandroidea</taxon>
        <taxon>Salamandridae</taxon>
        <taxon>Pleurodelinae</taxon>
        <taxon>Pleurodeles</taxon>
    </lineage>
</organism>
<evidence type="ECO:0000256" key="1">
    <source>
        <dbReference type="SAM" id="MobiDB-lite"/>
    </source>
</evidence>
<gene>
    <name evidence="2" type="ORF">NDU88_005419</name>
</gene>
<feature type="region of interest" description="Disordered" evidence="1">
    <location>
        <begin position="1"/>
        <end position="42"/>
    </location>
</feature>
<dbReference type="EMBL" id="JANPWB010000008">
    <property type="protein sequence ID" value="KAJ1164989.1"/>
    <property type="molecule type" value="Genomic_DNA"/>
</dbReference>
<evidence type="ECO:0000313" key="3">
    <source>
        <dbReference type="Proteomes" id="UP001066276"/>
    </source>
</evidence>
<proteinExistence type="predicted"/>
<feature type="region of interest" description="Disordered" evidence="1">
    <location>
        <begin position="518"/>
        <end position="537"/>
    </location>
</feature>
<dbReference type="AlphaFoldDB" id="A0AAV7SLL6"/>
<comment type="caution">
    <text evidence="2">The sequence shown here is derived from an EMBL/GenBank/DDBJ whole genome shotgun (WGS) entry which is preliminary data.</text>
</comment>
<dbReference type="Proteomes" id="UP001066276">
    <property type="component" value="Chromosome 4_2"/>
</dbReference>
<evidence type="ECO:0000313" key="2">
    <source>
        <dbReference type="EMBL" id="KAJ1164989.1"/>
    </source>
</evidence>
<accession>A0AAV7SLL6</accession>
<feature type="compositionally biased region" description="Basic and acidic residues" evidence="1">
    <location>
        <begin position="663"/>
        <end position="673"/>
    </location>
</feature>
<sequence>MRRGLSRLPGASTPHSSPYTPVGDAKKEIKHTPARDRELLDPAIKRTAYPMAARAFDDAETLSDHVTTQVRPEGKDSIDQFFCKPATEGPEWGKEHVRMHATEEEADVQSIKVGQTPAYGTISVEISTGGIIALRSLSCPATITADQESSAFTFSHPQVGSAPSPPLNSDLPAIADYASQHLNTLVACSPPGIGSSRLLNKAISTSADTVAQHSNTLVVCSPGVGHQKHKLTTIAQVAHELEWSPVQGKLVEVSNHLELSSTLGDKLKTLPINQGRSSLTDQELGALSEQFLNNLEEQIDRTLCLTTTVTATAPKKHSGEDEDGGGASPRTTPGCFTNAQELGASRASQDIMARRALLCQSNKMELQLDLFQSLATHLLEIRTKVTHMENFLATTRKKAQCSCSPILDKLCSLLNILSELVESVKEKARNDKTTVITFPPQRCQSAQPALVQGQNIPIPRANPSSPFHSAPGVDSPNPSRDTKPCMCEKSESKAEAVTTIVGETTLACNSPAKFTQVSPTTLTRRERKKQKKQARKHRCQMRSAKRHKINIAPEASESSSTVKLFPIFHACTSQIAQQQDHAVEPISAPQCREGKSTPWAQTLIPATSWTPPPAQSQEQPVASIMLAPRDHDVAEATGLRSTSVNSKSSAAVVFGSPGAQTSSEDHRTQDPRARSNSILVRTTTACSSEEGIREPSTQNSIPDNRQVLQTGTRGVLQPQHIETSGTIGFAGDR</sequence>